<dbReference type="InterPro" id="IPR058519">
    <property type="entry name" value="DUF8206"/>
</dbReference>
<evidence type="ECO:0000259" key="6">
    <source>
        <dbReference type="Pfam" id="PF26633"/>
    </source>
</evidence>
<sequence length="1223" mass="140367">MHFLPGLVSQEKFGENQLTRSALGRVAFIGELYDIRSECFSSRSIFRKSLPQDLIQNIQVNSTTFDYKFTENVSDRFDLLNVEADIQVSLLCGLFEAEGCGKFINAEKTSGKYVSCSLICKYETVNQKLFCSFEEMVEYLDFTALRDPQYTHLVVEANWGANCLLNLEQRFNSESQKKEVKGSLGARIEAVAKLLNVKGKADLQYENGSDVANNDIKIKIISDIIPERELPTTVECFFRFFSRIPDLLKNFNGGKGKPLSYALVPLSSIRPLTDLKCNIETVVKAIDESFLISIVCLFEEIALVKQQLRDFSAEIREFQNFLPDKEAMQARNQVENLRIRESRLKSLIGENWVSIRSGQTNLRDLIRKVEKFKTHELDLLGFEEYLESSVCLRKRIEDVKNYVKQGVEYLEKGKLFSDELKKTLSTDFVVLVVSTEFEQVDPVLYQSTCYYFLTLVIKNSLTTRYVVVDLDIDSNGVSNKHYFARMGITNVRCLHFKGGKLLHQDMYKNYTLEKQTNFTRMRDGFRVNPSQHKPGNRATLEITCPGFTAGLCSSATLKWNCFRCRENIEYGFDGNFYCACGKGLSSEYEYRCSNDAHGPTFVPANSEFLTSELSKIRPMKELNILILGQSGVGKSTWINSIVNYLNYDSLEQAKENGVICTIPIKFTTYDRETSEKRVIQIGEDDSGEVTDAGQSGTQFCSTYSFFWDGRYVRLIDTPGLGDTRGITQDKENMKNIIDHVCHLKELHGICILMKANDCRISAIFSYCLKELLIHMHKSIAKNIVFCFTNARNSFYTPGQTSVLLENQLETLKVQNELVLGHHNKFCLDNEAFLFLCTLQNPNIRHEEFLVKSFAQSWEISLNETRRLFNTIRTFDPHLLNNTRSLYTARQRILFLSKPIAEISKTIQMNLTVIARRKQELDMSEKALGELAKKLYVNEIILEPIPLTLPRTVCTSSKCVQYHRIEGTDITEVEYVTHCHTDCYVKNVEPKAVNNALLMDCTAINKSTGNCYKCGCNWRNHMHITFAQKRIEKQGVNKRVESDIEKEKSDKEKIEEFVRSLRAKILQYEEEQSFIIQVSAKFGMFLKENAISVYNDAVADYLKYLIEEEENKPYKTKTDVELLKNLKETLQHYEAEMRVLQEVVGQSREQMAVPSVEEVYQLEEKLYALELTGPDIKKYANVNRTSSISSSYKETPLRIPTQGSQAPKKSPVPEKAKAKRWWFF</sequence>
<gene>
    <name evidence="7" type="ORF">RUM43_011580</name>
</gene>
<evidence type="ECO:0000259" key="4">
    <source>
        <dbReference type="Pfam" id="PF24674"/>
    </source>
</evidence>
<feature type="region of interest" description="Disordered" evidence="2">
    <location>
        <begin position="1190"/>
        <end position="1223"/>
    </location>
</feature>
<evidence type="ECO:0000256" key="1">
    <source>
        <dbReference type="SAM" id="Coils"/>
    </source>
</evidence>
<feature type="domain" description="DUF8206" evidence="6">
    <location>
        <begin position="946"/>
        <end position="1025"/>
    </location>
</feature>
<feature type="coiled-coil region" evidence="1">
    <location>
        <begin position="1122"/>
        <end position="1149"/>
    </location>
</feature>
<dbReference type="Pfam" id="PF01926">
    <property type="entry name" value="MMR_HSR1"/>
    <property type="match status" value="1"/>
</dbReference>
<evidence type="ECO:0000313" key="8">
    <source>
        <dbReference type="Proteomes" id="UP001372834"/>
    </source>
</evidence>
<dbReference type="AlphaFoldDB" id="A0AAN8S3R2"/>
<evidence type="ECO:0000259" key="5">
    <source>
        <dbReference type="Pfam" id="PF24676"/>
    </source>
</evidence>
<dbReference type="SUPFAM" id="SSF52540">
    <property type="entry name" value="P-loop containing nucleoside triphosphate hydrolases"/>
    <property type="match status" value="1"/>
</dbReference>
<reference evidence="7 8" key="1">
    <citation type="submission" date="2023-10" db="EMBL/GenBank/DDBJ databases">
        <title>Genomes of two closely related lineages of the louse Polyplax serrata with different host specificities.</title>
        <authorList>
            <person name="Martinu J."/>
            <person name="Tarabai H."/>
            <person name="Stefka J."/>
            <person name="Hypsa V."/>
        </authorList>
    </citation>
    <scope>NUCLEOTIDE SEQUENCE [LARGE SCALE GENOMIC DNA]</scope>
    <source>
        <strain evidence="7">HR10_N</strain>
    </source>
</reference>
<comment type="caution">
    <text evidence="7">The sequence shown here is derived from an EMBL/GenBank/DDBJ whole genome shotgun (WGS) entry which is preliminary data.</text>
</comment>
<dbReference type="InterPro" id="IPR027417">
    <property type="entry name" value="P-loop_NTPase"/>
</dbReference>
<feature type="coiled-coil region" evidence="1">
    <location>
        <begin position="1043"/>
        <end position="1070"/>
    </location>
</feature>
<accession>A0AAN8S3R2</accession>
<evidence type="ECO:0008006" key="9">
    <source>
        <dbReference type="Google" id="ProtNLM"/>
    </source>
</evidence>
<dbReference type="PANTHER" id="PTHR32046">
    <property type="entry name" value="G DOMAIN-CONTAINING PROTEIN"/>
    <property type="match status" value="1"/>
</dbReference>
<feature type="domain" description="SNTX MACPF/CDC-like" evidence="4">
    <location>
        <begin position="20"/>
        <end position="272"/>
    </location>
</feature>
<dbReference type="Pfam" id="PF24676">
    <property type="entry name" value="DUF7656"/>
    <property type="match status" value="1"/>
</dbReference>
<dbReference type="Proteomes" id="UP001372834">
    <property type="component" value="Unassembled WGS sequence"/>
</dbReference>
<dbReference type="EMBL" id="JAWJWE010000039">
    <property type="protein sequence ID" value="KAK6621274.1"/>
    <property type="molecule type" value="Genomic_DNA"/>
</dbReference>
<evidence type="ECO:0000313" key="7">
    <source>
        <dbReference type="EMBL" id="KAK6621274.1"/>
    </source>
</evidence>
<organism evidence="7 8">
    <name type="scientific">Polyplax serrata</name>
    <name type="common">Common mouse louse</name>
    <dbReference type="NCBI Taxonomy" id="468196"/>
    <lineage>
        <taxon>Eukaryota</taxon>
        <taxon>Metazoa</taxon>
        <taxon>Ecdysozoa</taxon>
        <taxon>Arthropoda</taxon>
        <taxon>Hexapoda</taxon>
        <taxon>Insecta</taxon>
        <taxon>Pterygota</taxon>
        <taxon>Neoptera</taxon>
        <taxon>Paraneoptera</taxon>
        <taxon>Psocodea</taxon>
        <taxon>Troctomorpha</taxon>
        <taxon>Phthiraptera</taxon>
        <taxon>Anoplura</taxon>
        <taxon>Polyplacidae</taxon>
        <taxon>Polyplax</taxon>
    </lineage>
</organism>
<dbReference type="InterPro" id="IPR056072">
    <property type="entry name" value="SNTX_MACPF/CDC-like_dom"/>
</dbReference>
<protein>
    <recommendedName>
        <fullName evidence="9">G domain-containing protein</fullName>
    </recommendedName>
</protein>
<evidence type="ECO:0000259" key="3">
    <source>
        <dbReference type="Pfam" id="PF01926"/>
    </source>
</evidence>
<keyword evidence="1" id="KW-0175">Coiled coil</keyword>
<dbReference type="Pfam" id="PF24674">
    <property type="entry name" value="MACPF_SNTX"/>
    <property type="match status" value="1"/>
</dbReference>
<feature type="domain" description="DUF7656" evidence="5">
    <location>
        <begin position="403"/>
        <end position="510"/>
    </location>
</feature>
<dbReference type="Pfam" id="PF26633">
    <property type="entry name" value="DUF8206"/>
    <property type="match status" value="1"/>
</dbReference>
<dbReference type="Gene3D" id="3.40.50.300">
    <property type="entry name" value="P-loop containing nucleotide triphosphate hydrolases"/>
    <property type="match status" value="1"/>
</dbReference>
<dbReference type="InterPro" id="IPR006073">
    <property type="entry name" value="GTP-bd"/>
</dbReference>
<dbReference type="PANTHER" id="PTHR32046:SF11">
    <property type="entry name" value="IMMUNE-ASSOCIATED NUCLEOTIDE-BINDING PROTEIN 10-LIKE"/>
    <property type="match status" value="1"/>
</dbReference>
<evidence type="ECO:0000256" key="2">
    <source>
        <dbReference type="SAM" id="MobiDB-lite"/>
    </source>
</evidence>
<dbReference type="GO" id="GO:0005525">
    <property type="term" value="F:GTP binding"/>
    <property type="evidence" value="ECO:0007669"/>
    <property type="project" value="InterPro"/>
</dbReference>
<feature type="domain" description="G" evidence="3">
    <location>
        <begin position="624"/>
        <end position="754"/>
    </location>
</feature>
<proteinExistence type="predicted"/>
<dbReference type="InterPro" id="IPR056073">
    <property type="entry name" value="DUF7656"/>
</dbReference>
<name>A0AAN8S3R2_POLSC</name>